<reference evidence="1" key="1">
    <citation type="journal article" date="2020" name="New Phytol.">
        <title>Comparative genomics reveals dynamic genome evolution in host specialist ectomycorrhizal fungi.</title>
        <authorList>
            <person name="Lofgren L.A."/>
            <person name="Nguyen N.H."/>
            <person name="Vilgalys R."/>
            <person name="Ruytinx J."/>
            <person name="Liao H.L."/>
            <person name="Branco S."/>
            <person name="Kuo A."/>
            <person name="LaButti K."/>
            <person name="Lipzen A."/>
            <person name="Andreopoulos W."/>
            <person name="Pangilinan J."/>
            <person name="Riley R."/>
            <person name="Hundley H."/>
            <person name="Na H."/>
            <person name="Barry K."/>
            <person name="Grigoriev I.V."/>
            <person name="Stajich J.E."/>
            <person name="Kennedy P.G."/>
        </authorList>
    </citation>
    <scope>NUCLEOTIDE SEQUENCE</scope>
    <source>
        <strain evidence="1">DOB743</strain>
    </source>
</reference>
<protein>
    <submittedName>
        <fullName evidence="1">Uncharacterized protein</fullName>
    </submittedName>
</protein>
<evidence type="ECO:0000313" key="2">
    <source>
        <dbReference type="Proteomes" id="UP000714275"/>
    </source>
</evidence>
<accession>A0A9P6ZJJ2</accession>
<dbReference type="EMBL" id="JABBWD010000083">
    <property type="protein sequence ID" value="KAG1767896.1"/>
    <property type="molecule type" value="Genomic_DNA"/>
</dbReference>
<gene>
    <name evidence="1" type="ORF">EV702DRAFT_1050227</name>
</gene>
<dbReference type="AlphaFoldDB" id="A0A9P6ZJJ2"/>
<dbReference type="Proteomes" id="UP000714275">
    <property type="component" value="Unassembled WGS sequence"/>
</dbReference>
<dbReference type="OrthoDB" id="2650059at2759"/>
<sequence length="172" mass="19196">MPNIIDTTDPIDLANRSNFFHDNVVVPEIDNLLSGWPTYILDFTPEHPGPLKLILRLKDASEFRIVEDGDSDNEAEGTPGRVKSELNPVTEVDPDATMICEATQEPVAKPVALHVIPKDTPAIVRMREKFKDDHGYTWPPCRRFREISARTKITQTKALMALPAAVAALKLN</sequence>
<organism evidence="1 2">
    <name type="scientific">Suillus placidus</name>
    <dbReference type="NCBI Taxonomy" id="48579"/>
    <lineage>
        <taxon>Eukaryota</taxon>
        <taxon>Fungi</taxon>
        <taxon>Dikarya</taxon>
        <taxon>Basidiomycota</taxon>
        <taxon>Agaricomycotina</taxon>
        <taxon>Agaricomycetes</taxon>
        <taxon>Agaricomycetidae</taxon>
        <taxon>Boletales</taxon>
        <taxon>Suillineae</taxon>
        <taxon>Suillaceae</taxon>
        <taxon>Suillus</taxon>
    </lineage>
</organism>
<proteinExistence type="predicted"/>
<keyword evidence="2" id="KW-1185">Reference proteome</keyword>
<evidence type="ECO:0000313" key="1">
    <source>
        <dbReference type="EMBL" id="KAG1767896.1"/>
    </source>
</evidence>
<name>A0A9P6ZJJ2_9AGAM</name>
<comment type="caution">
    <text evidence="1">The sequence shown here is derived from an EMBL/GenBank/DDBJ whole genome shotgun (WGS) entry which is preliminary data.</text>
</comment>